<evidence type="ECO:0000313" key="4">
    <source>
        <dbReference type="Proteomes" id="UP001470230"/>
    </source>
</evidence>
<sequence length="225" mass="25276">MNTHSFLARVYHTAGLETKAANEVAKLATLRDIKLTPEDEATVSVVTKGRIDQLRRARRIIEVVEEREENKGKVNRVIALRGFKSKIEEELAGLLNQFISSIDNAFIVNPTSEPARILFLKMKADYCRYLAEIKRMQVTQVQQAYVTAYEAAMNSLGPAHPLRTGIALNYSVFHYEILGNKDAAVQIAKIAYENGVQAAKSLPEEEREDANEVINLISTNLKNWS</sequence>
<dbReference type="InterPro" id="IPR023410">
    <property type="entry name" value="14-3-3_domain"/>
</dbReference>
<comment type="caution">
    <text evidence="3">The sequence shown here is derived from an EMBL/GenBank/DDBJ whole genome shotgun (WGS) entry which is preliminary data.</text>
</comment>
<dbReference type="EMBL" id="JAPFFF010000004">
    <property type="protein sequence ID" value="KAK8890884.1"/>
    <property type="molecule type" value="Genomic_DNA"/>
</dbReference>
<dbReference type="CDD" id="cd08774">
    <property type="entry name" value="14-3-3"/>
    <property type="match status" value="1"/>
</dbReference>
<dbReference type="PRINTS" id="PR00305">
    <property type="entry name" value="1433ZETA"/>
</dbReference>
<evidence type="ECO:0000256" key="1">
    <source>
        <dbReference type="ARBA" id="ARBA00006141"/>
    </source>
</evidence>
<feature type="domain" description="14-3-3" evidence="2">
    <location>
        <begin position="1"/>
        <end position="225"/>
    </location>
</feature>
<dbReference type="Gene3D" id="1.20.190.20">
    <property type="entry name" value="14-3-3 domain"/>
    <property type="match status" value="1"/>
</dbReference>
<gene>
    <name evidence="3" type="ORF">M9Y10_028083</name>
</gene>
<accession>A0ABR2KII4</accession>
<dbReference type="InterPro" id="IPR036815">
    <property type="entry name" value="14-3-3_dom_sf"/>
</dbReference>
<dbReference type="InterPro" id="IPR000308">
    <property type="entry name" value="14-3-3"/>
</dbReference>
<dbReference type="PANTHER" id="PTHR18860">
    <property type="entry name" value="14-3-3 PROTEIN"/>
    <property type="match status" value="1"/>
</dbReference>
<dbReference type="SUPFAM" id="SSF48445">
    <property type="entry name" value="14-3-3 protein"/>
    <property type="match status" value="1"/>
</dbReference>
<keyword evidence="4" id="KW-1185">Reference proteome</keyword>
<organism evidence="3 4">
    <name type="scientific">Tritrichomonas musculus</name>
    <dbReference type="NCBI Taxonomy" id="1915356"/>
    <lineage>
        <taxon>Eukaryota</taxon>
        <taxon>Metamonada</taxon>
        <taxon>Parabasalia</taxon>
        <taxon>Tritrichomonadida</taxon>
        <taxon>Tritrichomonadidae</taxon>
        <taxon>Tritrichomonas</taxon>
    </lineage>
</organism>
<dbReference type="Proteomes" id="UP001470230">
    <property type="component" value="Unassembled WGS sequence"/>
</dbReference>
<dbReference type="SMART" id="SM00101">
    <property type="entry name" value="14_3_3"/>
    <property type="match status" value="1"/>
</dbReference>
<comment type="similarity">
    <text evidence="1">Belongs to the 14-3-3 family.</text>
</comment>
<name>A0ABR2KII4_9EUKA</name>
<evidence type="ECO:0000313" key="3">
    <source>
        <dbReference type="EMBL" id="KAK8890884.1"/>
    </source>
</evidence>
<proteinExistence type="inferred from homology"/>
<evidence type="ECO:0000259" key="2">
    <source>
        <dbReference type="SMART" id="SM00101"/>
    </source>
</evidence>
<reference evidence="3 4" key="1">
    <citation type="submission" date="2024-04" db="EMBL/GenBank/DDBJ databases">
        <title>Tritrichomonas musculus Genome.</title>
        <authorList>
            <person name="Alves-Ferreira E."/>
            <person name="Grigg M."/>
            <person name="Lorenzi H."/>
            <person name="Galac M."/>
        </authorList>
    </citation>
    <scope>NUCLEOTIDE SEQUENCE [LARGE SCALE GENOMIC DNA]</scope>
    <source>
        <strain evidence="3 4">EAF2021</strain>
    </source>
</reference>
<protein>
    <recommendedName>
        <fullName evidence="2">14-3-3 domain-containing protein</fullName>
    </recommendedName>
</protein>
<dbReference type="Pfam" id="PF00244">
    <property type="entry name" value="14-3-3"/>
    <property type="match status" value="1"/>
</dbReference>
<dbReference type="PIRSF" id="PIRSF000868">
    <property type="entry name" value="14-3-3"/>
    <property type="match status" value="1"/>
</dbReference>